<gene>
    <name evidence="7" type="ORF">MGAL_10B053932</name>
</gene>
<dbReference type="Pfam" id="PF00090">
    <property type="entry name" value="TSP_1"/>
    <property type="match status" value="2"/>
</dbReference>
<comment type="subcellular location">
    <subcellularLocation>
        <location evidence="1">Secreted</location>
    </subcellularLocation>
</comment>
<dbReference type="EMBL" id="UYJE01006908">
    <property type="protein sequence ID" value="VDI50055.1"/>
    <property type="molecule type" value="Genomic_DNA"/>
</dbReference>
<keyword evidence="4" id="KW-0677">Repeat</keyword>
<evidence type="ECO:0000256" key="1">
    <source>
        <dbReference type="ARBA" id="ARBA00004613"/>
    </source>
</evidence>
<keyword evidence="6" id="KW-0812">Transmembrane</keyword>
<name>A0A8B6FH15_MYTGA</name>
<comment type="caution">
    <text evidence="7">The sequence shown here is derived from an EMBL/GenBank/DDBJ whole genome shotgun (WGS) entry which is preliminary data.</text>
</comment>
<keyword evidence="6" id="KW-1133">Transmembrane helix</keyword>
<protein>
    <submittedName>
        <fullName evidence="7">Uncharacterized protein</fullName>
    </submittedName>
</protein>
<dbReference type="InterPro" id="IPR000884">
    <property type="entry name" value="TSP1_rpt"/>
</dbReference>
<evidence type="ECO:0000256" key="5">
    <source>
        <dbReference type="ARBA" id="ARBA00023157"/>
    </source>
</evidence>
<evidence type="ECO:0000313" key="8">
    <source>
        <dbReference type="Proteomes" id="UP000596742"/>
    </source>
</evidence>
<dbReference type="InterPro" id="IPR036383">
    <property type="entry name" value="TSP1_rpt_sf"/>
</dbReference>
<keyword evidence="6" id="KW-0472">Membrane</keyword>
<keyword evidence="5" id="KW-1015">Disulfide bond</keyword>
<dbReference type="PROSITE" id="PS50092">
    <property type="entry name" value="TSP1"/>
    <property type="match status" value="1"/>
</dbReference>
<evidence type="ECO:0000256" key="3">
    <source>
        <dbReference type="ARBA" id="ARBA00022729"/>
    </source>
</evidence>
<dbReference type="Proteomes" id="UP000596742">
    <property type="component" value="Unassembled WGS sequence"/>
</dbReference>
<dbReference type="SUPFAM" id="SSF82895">
    <property type="entry name" value="TSP-1 type 1 repeat"/>
    <property type="match status" value="2"/>
</dbReference>
<dbReference type="OrthoDB" id="6273859at2759"/>
<proteinExistence type="predicted"/>
<dbReference type="PANTHER" id="PTHR22906:SF43">
    <property type="entry name" value="PROPERDIN"/>
    <property type="match status" value="1"/>
</dbReference>
<dbReference type="SMART" id="SM00209">
    <property type="entry name" value="TSP1"/>
    <property type="match status" value="2"/>
</dbReference>
<evidence type="ECO:0000256" key="4">
    <source>
        <dbReference type="ARBA" id="ARBA00022737"/>
    </source>
</evidence>
<keyword evidence="8" id="KW-1185">Reference proteome</keyword>
<organism evidence="7 8">
    <name type="scientific">Mytilus galloprovincialis</name>
    <name type="common">Mediterranean mussel</name>
    <dbReference type="NCBI Taxonomy" id="29158"/>
    <lineage>
        <taxon>Eukaryota</taxon>
        <taxon>Metazoa</taxon>
        <taxon>Spiralia</taxon>
        <taxon>Lophotrochozoa</taxon>
        <taxon>Mollusca</taxon>
        <taxon>Bivalvia</taxon>
        <taxon>Autobranchia</taxon>
        <taxon>Pteriomorphia</taxon>
        <taxon>Mytilida</taxon>
        <taxon>Mytiloidea</taxon>
        <taxon>Mytilidae</taxon>
        <taxon>Mytilinae</taxon>
        <taxon>Mytilus</taxon>
    </lineage>
</organism>
<sequence>MMKNELVEIKANLTVDKQNTSAAVRRRTSVPDHRPSASSVDNWNDLTCCIARSGHCCTTEVEVYPYPEVTVCLKDSQDCKLTTRCKLDNSSFLEPWSEWAILGGCSVTCGEGTQYRTRNRLWSFAQIEINETAIEEFPCNQTQCPGQWNNWANLGGCSVTCGQGIQHQTRHRFLSCAQKNETVINETVCDQSQCPVFKWDHLNERNLTFEEKKEMMKHELVEIKANLTVDKKNTSSAIRRRTSAPDHRHSASSFGYVGIILLVLPLVLLVCADCIRCCQPKEKSRKKRICLSKRETGVELTVMELET</sequence>
<dbReference type="Gene3D" id="2.20.100.10">
    <property type="entry name" value="Thrombospondin type-1 (TSP1) repeat"/>
    <property type="match status" value="2"/>
</dbReference>
<keyword evidence="2" id="KW-0964">Secreted</keyword>
<dbReference type="PANTHER" id="PTHR22906">
    <property type="entry name" value="PROPERDIN"/>
    <property type="match status" value="1"/>
</dbReference>
<evidence type="ECO:0000313" key="7">
    <source>
        <dbReference type="EMBL" id="VDI50055.1"/>
    </source>
</evidence>
<reference evidence="7" key="1">
    <citation type="submission" date="2018-11" db="EMBL/GenBank/DDBJ databases">
        <authorList>
            <person name="Alioto T."/>
            <person name="Alioto T."/>
        </authorList>
    </citation>
    <scope>NUCLEOTIDE SEQUENCE</scope>
</reference>
<keyword evidence="3" id="KW-0732">Signal</keyword>
<evidence type="ECO:0000256" key="2">
    <source>
        <dbReference type="ARBA" id="ARBA00022525"/>
    </source>
</evidence>
<feature type="transmembrane region" description="Helical" evidence="6">
    <location>
        <begin position="254"/>
        <end position="278"/>
    </location>
</feature>
<dbReference type="InterPro" id="IPR052065">
    <property type="entry name" value="Compl_asym_regulator"/>
</dbReference>
<evidence type="ECO:0000256" key="6">
    <source>
        <dbReference type="SAM" id="Phobius"/>
    </source>
</evidence>
<accession>A0A8B6FH15</accession>
<dbReference type="AlphaFoldDB" id="A0A8B6FH15"/>